<reference evidence="5" key="1">
    <citation type="journal article" date="2019" name="Int. J. Syst. Evol. Microbiol.">
        <title>The Global Catalogue of Microorganisms (GCM) 10K type strain sequencing project: providing services to taxonomists for standard genome sequencing and annotation.</title>
        <authorList>
            <consortium name="The Broad Institute Genomics Platform"/>
            <consortium name="The Broad Institute Genome Sequencing Center for Infectious Disease"/>
            <person name="Wu L."/>
            <person name="Ma J."/>
        </authorList>
    </citation>
    <scope>NUCLEOTIDE SEQUENCE [LARGE SCALE GENOMIC DNA]</scope>
    <source>
        <strain evidence="5">CGMCC 1.19062</strain>
    </source>
</reference>
<name>A0ABW5DLT4_9PROT</name>
<proteinExistence type="predicted"/>
<dbReference type="InterPro" id="IPR016169">
    <property type="entry name" value="FAD-bd_PCMH_sub2"/>
</dbReference>
<dbReference type="InterPro" id="IPR036318">
    <property type="entry name" value="FAD-bd_PCMH-like_sf"/>
</dbReference>
<organism evidence="4 5">
    <name type="scientific">Lacibacterium aquatile</name>
    <dbReference type="NCBI Taxonomy" id="1168082"/>
    <lineage>
        <taxon>Bacteria</taxon>
        <taxon>Pseudomonadati</taxon>
        <taxon>Pseudomonadota</taxon>
        <taxon>Alphaproteobacteria</taxon>
        <taxon>Rhodospirillales</taxon>
        <taxon>Rhodospirillaceae</taxon>
    </lineage>
</organism>
<evidence type="ECO:0000256" key="1">
    <source>
        <dbReference type="ARBA" id="ARBA00022827"/>
    </source>
</evidence>
<keyword evidence="2" id="KW-0560">Oxidoreductase</keyword>
<evidence type="ECO:0000313" key="4">
    <source>
        <dbReference type="EMBL" id="MFD2261695.1"/>
    </source>
</evidence>
<evidence type="ECO:0000313" key="5">
    <source>
        <dbReference type="Proteomes" id="UP001597295"/>
    </source>
</evidence>
<dbReference type="PANTHER" id="PTHR43762">
    <property type="entry name" value="L-GULONOLACTONE OXIDASE"/>
    <property type="match status" value="1"/>
</dbReference>
<dbReference type="PANTHER" id="PTHR43762:SF1">
    <property type="entry name" value="D-ARABINONO-1,4-LACTONE OXIDASE"/>
    <property type="match status" value="1"/>
</dbReference>
<dbReference type="InterPro" id="IPR016166">
    <property type="entry name" value="FAD-bd_PCMH"/>
</dbReference>
<dbReference type="Pfam" id="PF01565">
    <property type="entry name" value="FAD_binding_4"/>
    <property type="match status" value="1"/>
</dbReference>
<dbReference type="InterPro" id="IPR016171">
    <property type="entry name" value="Vanillyl_alc_oxidase_C-sub2"/>
</dbReference>
<dbReference type="Gene3D" id="3.30.465.10">
    <property type="match status" value="1"/>
</dbReference>
<dbReference type="InterPro" id="IPR010031">
    <property type="entry name" value="FAD_lactone_oxidase-like"/>
</dbReference>
<dbReference type="EMBL" id="JBHUIP010000003">
    <property type="protein sequence ID" value="MFD2261695.1"/>
    <property type="molecule type" value="Genomic_DNA"/>
</dbReference>
<dbReference type="Gene3D" id="1.10.45.10">
    <property type="entry name" value="Vanillyl-alcohol Oxidase, Chain A, domain 4"/>
    <property type="match status" value="1"/>
</dbReference>
<keyword evidence="1" id="KW-0285">Flavoprotein</keyword>
<dbReference type="Proteomes" id="UP001597295">
    <property type="component" value="Unassembled WGS sequence"/>
</dbReference>
<dbReference type="Pfam" id="PF04030">
    <property type="entry name" value="ALO"/>
    <property type="match status" value="1"/>
</dbReference>
<sequence>MRAKTLQLSGWGRRPVAQADAYRPEKLSEAKAVLTTTETSLLARGNGRSYGDQALNSGGVVMLTERLDRLMSFDAETGELAAEAGISLRDIQRLFVPRGWILPVSPGTGFATLGGAIANDVHGKNHDHVGSFGSHVTWIELLLASGEVKRITAESDPALFAATLGGCGLTGVILSAGVRLAKAPSNAYRVTERRIGDLTSFMAALEEARHNSAYSVGWIDGMARGAHLGRGVLETADFAPTSLPEQQKHAKRVPFDFPGFALNGLSVSLFNKFYDRRVPVTGRERTTYYSNFLYPLDALRDWNKIYGKKGFVQFQCVIPDVTAAEGLKWLLEEISAARAASFLAVLKTLGGDGRGMLSFPTRGYTLALDFPWKDASTTDLMRRLERITLNHGGRIYLAKDSALSAEGFAEMYPRLGEFRSVLEEVDPQGRFASDQSRRLKIRSAS</sequence>
<keyword evidence="1" id="KW-0274">FAD</keyword>
<dbReference type="InterPro" id="IPR007173">
    <property type="entry name" value="ALO_C"/>
</dbReference>
<dbReference type="SUPFAM" id="SSF56176">
    <property type="entry name" value="FAD-binding/transporter-associated domain-like"/>
    <property type="match status" value="1"/>
</dbReference>
<protein>
    <submittedName>
        <fullName evidence="4">FAD-binding protein</fullName>
    </submittedName>
</protein>
<comment type="caution">
    <text evidence="4">The sequence shown here is derived from an EMBL/GenBank/DDBJ whole genome shotgun (WGS) entry which is preliminary data.</text>
</comment>
<gene>
    <name evidence="4" type="ORF">ACFSM5_02270</name>
</gene>
<feature type="domain" description="FAD-binding PCMH-type" evidence="3">
    <location>
        <begin position="14"/>
        <end position="183"/>
    </location>
</feature>
<keyword evidence="5" id="KW-1185">Reference proteome</keyword>
<evidence type="ECO:0000256" key="2">
    <source>
        <dbReference type="ARBA" id="ARBA00023002"/>
    </source>
</evidence>
<dbReference type="PROSITE" id="PS51387">
    <property type="entry name" value="FAD_PCMH"/>
    <property type="match status" value="1"/>
</dbReference>
<dbReference type="RefSeq" id="WP_379874611.1">
    <property type="nucleotide sequence ID" value="NZ_JBHUIP010000003.1"/>
</dbReference>
<evidence type="ECO:0000259" key="3">
    <source>
        <dbReference type="PROSITE" id="PS51387"/>
    </source>
</evidence>
<dbReference type="InterPro" id="IPR006094">
    <property type="entry name" value="Oxid_FAD_bind_N"/>
</dbReference>
<accession>A0ABW5DLT4</accession>